<dbReference type="EMBL" id="VSSQ01097530">
    <property type="protein sequence ID" value="MPN40853.1"/>
    <property type="molecule type" value="Genomic_DNA"/>
</dbReference>
<proteinExistence type="predicted"/>
<protein>
    <recommendedName>
        <fullName evidence="2">Porin</fullName>
    </recommendedName>
</protein>
<evidence type="ECO:0008006" key="2">
    <source>
        <dbReference type="Google" id="ProtNLM"/>
    </source>
</evidence>
<organism evidence="1">
    <name type="scientific">bioreactor metagenome</name>
    <dbReference type="NCBI Taxonomy" id="1076179"/>
    <lineage>
        <taxon>unclassified sequences</taxon>
        <taxon>metagenomes</taxon>
        <taxon>ecological metagenomes</taxon>
    </lineage>
</organism>
<accession>A0A645HZZ9</accession>
<gene>
    <name evidence="1" type="ORF">SDC9_188393</name>
</gene>
<dbReference type="AlphaFoldDB" id="A0A645HZZ9"/>
<name>A0A645HZZ9_9ZZZZ</name>
<comment type="caution">
    <text evidence="1">The sequence shown here is derived from an EMBL/GenBank/DDBJ whole genome shotgun (WGS) entry which is preliminary data.</text>
</comment>
<sequence>MTVGGAWAREDGVTQNTARVIQGKTLFKSLETNGWGVGLAAGTSRDPHGGGGRNWYGYVPASFSFADDRFVLHTNLGWQRDQGTRKNHVTWGLGSETQLSSRAWLVAETFGQGDGKPFYQMGVRYWVVPDRVQVDTTYGNRMGGGEHWISVGLRLLSPAFLP</sequence>
<evidence type="ECO:0000313" key="1">
    <source>
        <dbReference type="EMBL" id="MPN40853.1"/>
    </source>
</evidence>
<reference evidence="1" key="1">
    <citation type="submission" date="2019-08" db="EMBL/GenBank/DDBJ databases">
        <authorList>
            <person name="Kucharzyk K."/>
            <person name="Murdoch R.W."/>
            <person name="Higgins S."/>
            <person name="Loffler F."/>
        </authorList>
    </citation>
    <scope>NUCLEOTIDE SEQUENCE</scope>
</reference>